<feature type="transmembrane region" description="Helical" evidence="1">
    <location>
        <begin position="105"/>
        <end position="128"/>
    </location>
</feature>
<organism evidence="2 3">
    <name type="scientific">Tissierella creatinophila DSM 6911</name>
    <dbReference type="NCBI Taxonomy" id="1123403"/>
    <lineage>
        <taxon>Bacteria</taxon>
        <taxon>Bacillati</taxon>
        <taxon>Bacillota</taxon>
        <taxon>Tissierellia</taxon>
        <taxon>Tissierellales</taxon>
        <taxon>Tissierellaceae</taxon>
        <taxon>Tissierella</taxon>
    </lineage>
</organism>
<dbReference type="OrthoDB" id="9815422at2"/>
<gene>
    <name evidence="2" type="ORF">TICRE_03460</name>
</gene>
<feature type="transmembrane region" description="Helical" evidence="1">
    <location>
        <begin position="44"/>
        <end position="65"/>
    </location>
</feature>
<feature type="transmembrane region" description="Helical" evidence="1">
    <location>
        <begin position="77"/>
        <end position="98"/>
    </location>
</feature>
<keyword evidence="1" id="KW-0472">Membrane</keyword>
<feature type="transmembrane region" description="Helical" evidence="1">
    <location>
        <begin position="140"/>
        <end position="164"/>
    </location>
</feature>
<evidence type="ECO:0000313" key="2">
    <source>
        <dbReference type="EMBL" id="OLS03650.1"/>
    </source>
</evidence>
<dbReference type="Gene3D" id="1.10.1760.20">
    <property type="match status" value="1"/>
</dbReference>
<dbReference type="GO" id="GO:0022857">
    <property type="term" value="F:transmembrane transporter activity"/>
    <property type="evidence" value="ECO:0007669"/>
    <property type="project" value="InterPro"/>
</dbReference>
<dbReference type="RefSeq" id="WP_075724496.1">
    <property type="nucleotide sequence ID" value="NZ_LTDM01000004.1"/>
</dbReference>
<proteinExistence type="predicted"/>
<keyword evidence="1" id="KW-0812">Transmembrane</keyword>
<dbReference type="Proteomes" id="UP000186112">
    <property type="component" value="Unassembled WGS sequence"/>
</dbReference>
<dbReference type="AlphaFoldDB" id="A0A1U7M8S9"/>
<name>A0A1U7M8S9_TISCR</name>
<evidence type="ECO:0000256" key="1">
    <source>
        <dbReference type="SAM" id="Phobius"/>
    </source>
</evidence>
<keyword evidence="3" id="KW-1185">Reference proteome</keyword>
<comment type="caution">
    <text evidence="2">The sequence shown here is derived from an EMBL/GenBank/DDBJ whole genome shotgun (WGS) entry which is preliminary data.</text>
</comment>
<protein>
    <recommendedName>
        <fullName evidence="4">ECF transporter S component</fullName>
    </recommendedName>
</protein>
<reference evidence="2 3" key="1">
    <citation type="submission" date="2016-02" db="EMBL/GenBank/DDBJ databases">
        <title>Genome sequence of Tissierella creatinophila DSM 6911.</title>
        <authorList>
            <person name="Poehlein A."/>
            <person name="Daniel R."/>
        </authorList>
    </citation>
    <scope>NUCLEOTIDE SEQUENCE [LARGE SCALE GENOMIC DNA]</scope>
    <source>
        <strain evidence="2 3">DSM 6911</strain>
    </source>
</reference>
<dbReference type="EMBL" id="LTDM01000004">
    <property type="protein sequence ID" value="OLS03650.1"/>
    <property type="molecule type" value="Genomic_DNA"/>
</dbReference>
<evidence type="ECO:0000313" key="3">
    <source>
        <dbReference type="Proteomes" id="UP000186112"/>
    </source>
</evidence>
<dbReference type="Pfam" id="PF12822">
    <property type="entry name" value="ECF_trnsprt"/>
    <property type="match status" value="1"/>
</dbReference>
<sequence>MNYRTKTTNIVISGLLIAIGVIVPSIFHTTGIAGDIFLPMHIPVLIGGFLLSPIYAFLVGILTPLSNSLLTGMPPLFPIAIIMVFELGIYGVLASYLYRKLRVPVIISLIFSMIVGRIVAGAVVYVLTIAFSTVKMDPLLFVRGGIITGIPGIIIQIILIPILIHGINKYTTINLD</sequence>
<keyword evidence="1" id="KW-1133">Transmembrane helix</keyword>
<dbReference type="InterPro" id="IPR024529">
    <property type="entry name" value="ECF_trnsprt_substrate-spec"/>
</dbReference>
<accession>A0A1U7M8S9</accession>
<evidence type="ECO:0008006" key="4">
    <source>
        <dbReference type="Google" id="ProtNLM"/>
    </source>
</evidence>
<feature type="transmembrane region" description="Helical" evidence="1">
    <location>
        <begin position="12"/>
        <end position="32"/>
    </location>
</feature>